<comment type="cofactor">
    <cofactor evidence="7">
        <name>a divalent metal cation</name>
        <dbReference type="ChEBI" id="CHEBI:60240"/>
    </cofactor>
    <text evidence="7">Binds 2 divalent metal cations per subunit.</text>
</comment>
<feature type="binding site" evidence="7">
    <location>
        <position position="178"/>
    </location>
    <ligand>
        <name>Zn(2+)</name>
        <dbReference type="ChEBI" id="CHEBI:29105"/>
        <label>1</label>
    </ligand>
</feature>
<evidence type="ECO:0000256" key="4">
    <source>
        <dbReference type="ARBA" id="ARBA00022723"/>
    </source>
</evidence>
<organism evidence="8 9">
    <name type="scientific">SAR324 cluster bacterium</name>
    <dbReference type="NCBI Taxonomy" id="2024889"/>
    <lineage>
        <taxon>Bacteria</taxon>
        <taxon>Deltaproteobacteria</taxon>
        <taxon>SAR324 cluster</taxon>
    </lineage>
</organism>
<evidence type="ECO:0000256" key="1">
    <source>
        <dbReference type="ARBA" id="ARBA00006272"/>
    </source>
</evidence>
<dbReference type="Gene3D" id="2.40.30.40">
    <property type="entry name" value="Peptidase M42, domain 2"/>
    <property type="match status" value="1"/>
</dbReference>
<protein>
    <submittedName>
        <fullName evidence="8">M42 family metallopeptidase</fullName>
    </submittedName>
</protein>
<dbReference type="SUPFAM" id="SSF53187">
    <property type="entry name" value="Zn-dependent exopeptidases"/>
    <property type="match status" value="1"/>
</dbReference>
<dbReference type="GO" id="GO:0046872">
    <property type="term" value="F:metal ion binding"/>
    <property type="evidence" value="ECO:0007669"/>
    <property type="project" value="UniProtKB-KW"/>
</dbReference>
<dbReference type="PIRSF" id="PIRSF001123">
    <property type="entry name" value="PepA_GA"/>
    <property type="match status" value="1"/>
</dbReference>
<dbReference type="Pfam" id="PF05343">
    <property type="entry name" value="Peptidase_M42"/>
    <property type="match status" value="1"/>
</dbReference>
<keyword evidence="4 7" id="KW-0479">Metal-binding</keyword>
<dbReference type="Proteomes" id="UP000524246">
    <property type="component" value="Unassembled WGS sequence"/>
</dbReference>
<evidence type="ECO:0000256" key="5">
    <source>
        <dbReference type="ARBA" id="ARBA00022801"/>
    </source>
</evidence>
<evidence type="ECO:0000256" key="3">
    <source>
        <dbReference type="ARBA" id="ARBA00022670"/>
    </source>
</evidence>
<evidence type="ECO:0000256" key="6">
    <source>
        <dbReference type="PIRSR" id="PIRSR001123-1"/>
    </source>
</evidence>
<dbReference type="InterPro" id="IPR051464">
    <property type="entry name" value="Peptidase_M42_aminopept"/>
</dbReference>
<accession>A0A7X9ILS6</accession>
<evidence type="ECO:0000256" key="2">
    <source>
        <dbReference type="ARBA" id="ARBA00022438"/>
    </source>
</evidence>
<reference evidence="8 9" key="1">
    <citation type="journal article" date="2020" name="Biotechnol. Biofuels">
        <title>New insights from the biogas microbiome by comprehensive genome-resolved metagenomics of nearly 1600 species originating from multiple anaerobic digesters.</title>
        <authorList>
            <person name="Campanaro S."/>
            <person name="Treu L."/>
            <person name="Rodriguez-R L.M."/>
            <person name="Kovalovszki A."/>
            <person name="Ziels R.M."/>
            <person name="Maus I."/>
            <person name="Zhu X."/>
            <person name="Kougias P.G."/>
            <person name="Basile A."/>
            <person name="Luo G."/>
            <person name="Schluter A."/>
            <person name="Konstantinidis K.T."/>
            <person name="Angelidaki I."/>
        </authorList>
    </citation>
    <scope>NUCLEOTIDE SEQUENCE [LARGE SCALE GENOMIC DNA]</scope>
    <source>
        <strain evidence="8">AS27yjCOA_65</strain>
    </source>
</reference>
<dbReference type="InterPro" id="IPR023367">
    <property type="entry name" value="Peptidase_M42_dom2"/>
</dbReference>
<dbReference type="PANTHER" id="PTHR32481">
    <property type="entry name" value="AMINOPEPTIDASE"/>
    <property type="match status" value="1"/>
</dbReference>
<dbReference type="GO" id="GO:0004177">
    <property type="term" value="F:aminopeptidase activity"/>
    <property type="evidence" value="ECO:0007669"/>
    <property type="project" value="UniProtKB-KW"/>
</dbReference>
<dbReference type="Gene3D" id="3.40.630.10">
    <property type="entry name" value="Zn peptidases"/>
    <property type="match status" value="1"/>
</dbReference>
<sequence>MDKESKQFLYDLLLTPSASGYEQKIQNVVRKRMKPFAHAIETDLHGNVTAILNPNASRRVMLAGHCDQIALMVKHITDDGFIYFDALGGIDVGVLPGSLVTVHTKSGPIEGVIGRRPIHLQPNEERGKTNSDISKLWVDIGMAKKKDVEKKVEIGAFITFKLVVTELGTDLFSAPALDDKVGVFVAMEALRLCARAKLNVGLYAVSTVQEEVGLRGAKTAAYGIDPEIGIGIDVTHATDDPGNENKKEAPCKLGAGPCISKGPNTNPELGNFLKQISQKKKIPFQISPSPKPLGNDTNAIQVNKRGVATASIGIPNRYMHTQVEVCSYKDLE</sequence>
<feature type="binding site" evidence="7">
    <location>
        <position position="211"/>
    </location>
    <ligand>
        <name>Zn(2+)</name>
        <dbReference type="ChEBI" id="CHEBI:29105"/>
        <label>2</label>
    </ligand>
</feature>
<dbReference type="InterPro" id="IPR008007">
    <property type="entry name" value="Peptidase_M42"/>
</dbReference>
<dbReference type="EMBL" id="JAAZON010000685">
    <property type="protein sequence ID" value="NMC64484.1"/>
    <property type="molecule type" value="Genomic_DNA"/>
</dbReference>
<gene>
    <name evidence="8" type="ORF">GYA55_15065</name>
</gene>
<dbReference type="SUPFAM" id="SSF101821">
    <property type="entry name" value="Aminopeptidase/glucanase lid domain"/>
    <property type="match status" value="1"/>
</dbReference>
<keyword evidence="5" id="KW-0378">Hydrolase</keyword>
<feature type="active site" description="Proton acceptor" evidence="6">
    <location>
        <position position="210"/>
    </location>
</feature>
<evidence type="ECO:0000313" key="9">
    <source>
        <dbReference type="Proteomes" id="UP000524246"/>
    </source>
</evidence>
<dbReference type="PANTHER" id="PTHR32481:SF20">
    <property type="entry name" value="AMINOPEPTIDASE YSDC"/>
    <property type="match status" value="1"/>
</dbReference>
<name>A0A7X9ILS6_9DELT</name>
<dbReference type="AlphaFoldDB" id="A0A7X9ILS6"/>
<feature type="binding site" evidence="7">
    <location>
        <position position="320"/>
    </location>
    <ligand>
        <name>Zn(2+)</name>
        <dbReference type="ChEBI" id="CHEBI:29105"/>
        <label>2</label>
    </ligand>
</feature>
<proteinExistence type="inferred from homology"/>
<feature type="non-terminal residue" evidence="8">
    <location>
        <position position="332"/>
    </location>
</feature>
<feature type="binding site" evidence="7">
    <location>
        <position position="233"/>
    </location>
    <ligand>
        <name>Zn(2+)</name>
        <dbReference type="ChEBI" id="CHEBI:29105"/>
        <label>1</label>
    </ligand>
</feature>
<feature type="binding site" evidence="7">
    <location>
        <position position="65"/>
    </location>
    <ligand>
        <name>Zn(2+)</name>
        <dbReference type="ChEBI" id="CHEBI:29105"/>
        <label>1</label>
    </ligand>
</feature>
<evidence type="ECO:0000256" key="7">
    <source>
        <dbReference type="PIRSR" id="PIRSR001123-2"/>
    </source>
</evidence>
<feature type="binding site" evidence="7">
    <location>
        <position position="178"/>
    </location>
    <ligand>
        <name>Zn(2+)</name>
        <dbReference type="ChEBI" id="CHEBI:29105"/>
        <label>2</label>
    </ligand>
</feature>
<comment type="caution">
    <text evidence="8">The sequence shown here is derived from an EMBL/GenBank/DDBJ whole genome shotgun (WGS) entry which is preliminary data.</text>
</comment>
<comment type="similarity">
    <text evidence="1">Belongs to the peptidase M42 family.</text>
</comment>
<keyword evidence="3" id="KW-0645">Protease</keyword>
<dbReference type="GO" id="GO:0006508">
    <property type="term" value="P:proteolysis"/>
    <property type="evidence" value="ECO:0007669"/>
    <property type="project" value="UniProtKB-KW"/>
</dbReference>
<keyword evidence="2" id="KW-0031">Aminopeptidase</keyword>
<evidence type="ECO:0000313" key="8">
    <source>
        <dbReference type="EMBL" id="NMC64484.1"/>
    </source>
</evidence>